<feature type="region of interest" description="Disordered" evidence="1">
    <location>
        <begin position="1055"/>
        <end position="1116"/>
    </location>
</feature>
<keyword evidence="4" id="KW-1185">Reference proteome</keyword>
<dbReference type="Gene3D" id="2.30.29.30">
    <property type="entry name" value="Pleckstrin-homology domain (PH domain)/Phosphotyrosine-binding domain (PTB)"/>
    <property type="match status" value="1"/>
</dbReference>
<dbReference type="PANTHER" id="PTHR22834">
    <property type="entry name" value="NUCLEAR FUSION PROTEIN FUS2"/>
    <property type="match status" value="1"/>
</dbReference>
<dbReference type="AlphaFoldDB" id="A0A0C3PFI2"/>
<feature type="compositionally biased region" description="Pro residues" evidence="1">
    <location>
        <begin position="123"/>
        <end position="135"/>
    </location>
</feature>
<dbReference type="OrthoDB" id="1716625at2759"/>
<evidence type="ECO:0000313" key="4">
    <source>
        <dbReference type="Proteomes" id="UP000054217"/>
    </source>
</evidence>
<dbReference type="HOGENOM" id="CLU_003322_1_0_1"/>
<name>A0A0C3PFI2_PISTI</name>
<feature type="region of interest" description="Disordered" evidence="1">
    <location>
        <begin position="122"/>
        <end position="193"/>
    </location>
</feature>
<dbReference type="EMBL" id="KN831947">
    <property type="protein sequence ID" value="KIO12660.1"/>
    <property type="molecule type" value="Genomic_DNA"/>
</dbReference>
<reference evidence="3 4" key="1">
    <citation type="submission" date="2014-04" db="EMBL/GenBank/DDBJ databases">
        <authorList>
            <consortium name="DOE Joint Genome Institute"/>
            <person name="Kuo A."/>
            <person name="Kohler A."/>
            <person name="Costa M.D."/>
            <person name="Nagy L.G."/>
            <person name="Floudas D."/>
            <person name="Copeland A."/>
            <person name="Barry K.W."/>
            <person name="Cichocki N."/>
            <person name="Veneault-Fourrey C."/>
            <person name="LaButti K."/>
            <person name="Lindquist E.A."/>
            <person name="Lipzen A."/>
            <person name="Lundell T."/>
            <person name="Morin E."/>
            <person name="Murat C."/>
            <person name="Sun H."/>
            <person name="Tunlid A."/>
            <person name="Henrissat B."/>
            <person name="Grigoriev I.V."/>
            <person name="Hibbett D.S."/>
            <person name="Martin F."/>
            <person name="Nordberg H.P."/>
            <person name="Cantor M.N."/>
            <person name="Hua S.X."/>
        </authorList>
    </citation>
    <scope>NUCLEOTIDE SEQUENCE [LARGE SCALE GENOMIC DNA]</scope>
    <source>
        <strain evidence="3 4">Marx 270</strain>
    </source>
</reference>
<dbReference type="GO" id="GO:0005085">
    <property type="term" value="F:guanyl-nucleotide exchange factor activity"/>
    <property type="evidence" value="ECO:0007669"/>
    <property type="project" value="InterPro"/>
</dbReference>
<protein>
    <recommendedName>
        <fullName evidence="2">DH domain-containing protein</fullName>
    </recommendedName>
</protein>
<feature type="region of interest" description="Disordered" evidence="1">
    <location>
        <begin position="72"/>
        <end position="97"/>
    </location>
</feature>
<dbReference type="PROSITE" id="PS50010">
    <property type="entry name" value="DH_2"/>
    <property type="match status" value="1"/>
</dbReference>
<reference evidence="4" key="2">
    <citation type="submission" date="2015-01" db="EMBL/GenBank/DDBJ databases">
        <title>Evolutionary Origins and Diversification of the Mycorrhizal Mutualists.</title>
        <authorList>
            <consortium name="DOE Joint Genome Institute"/>
            <consortium name="Mycorrhizal Genomics Consortium"/>
            <person name="Kohler A."/>
            <person name="Kuo A."/>
            <person name="Nagy L.G."/>
            <person name="Floudas D."/>
            <person name="Copeland A."/>
            <person name="Barry K.W."/>
            <person name="Cichocki N."/>
            <person name="Veneault-Fourrey C."/>
            <person name="LaButti K."/>
            <person name="Lindquist E.A."/>
            <person name="Lipzen A."/>
            <person name="Lundell T."/>
            <person name="Morin E."/>
            <person name="Murat C."/>
            <person name="Riley R."/>
            <person name="Ohm R."/>
            <person name="Sun H."/>
            <person name="Tunlid A."/>
            <person name="Henrissat B."/>
            <person name="Grigoriev I.V."/>
            <person name="Hibbett D.S."/>
            <person name="Martin F."/>
        </authorList>
    </citation>
    <scope>NUCLEOTIDE SEQUENCE [LARGE SCALE GENOMIC DNA]</scope>
    <source>
        <strain evidence="4">Marx 270</strain>
    </source>
</reference>
<dbReference type="Proteomes" id="UP000054217">
    <property type="component" value="Unassembled WGS sequence"/>
</dbReference>
<organism evidence="3 4">
    <name type="scientific">Pisolithus tinctorius Marx 270</name>
    <dbReference type="NCBI Taxonomy" id="870435"/>
    <lineage>
        <taxon>Eukaryota</taxon>
        <taxon>Fungi</taxon>
        <taxon>Dikarya</taxon>
        <taxon>Basidiomycota</taxon>
        <taxon>Agaricomycotina</taxon>
        <taxon>Agaricomycetes</taxon>
        <taxon>Agaricomycetidae</taxon>
        <taxon>Boletales</taxon>
        <taxon>Sclerodermatineae</taxon>
        <taxon>Pisolithaceae</taxon>
        <taxon>Pisolithus</taxon>
    </lineage>
</organism>
<dbReference type="PANTHER" id="PTHR22834:SF20">
    <property type="entry name" value="SH3 DOMAIN-CONTAINING PROTEIN"/>
    <property type="match status" value="1"/>
</dbReference>
<sequence>MAHAPSAFPQHRFLPSLLHDHCHLHNHPCRRSARLAFPAAPLTPILASPLSTPTPSIHDHHGMASCIVPSTPSTSIPPPTWTATPPTPPAVSLSHRPRSVHVPPCIKNHSDPSVVVKRRASLPPTPVSKPLPPIPDSTHSGPSASLPIVSSRRQDTSKPRPLFHIGTDDPEMEGHDQPSDVPRSSSVSKENSRRCHALSELLSTELGYLIDLRILVCVYLRLLPVLVSRSASSSTHASSSNLSAAPFSRTPSLLGMSYLGGNPRAPSNQHINGTKPFSFAHSTDCYAHNLLIFQPLPPAKDKDKCSPRHLFSSSDLDIVTRNADQILEFHENLVRRLRATVAQFGFPMKWSVEDTLERPAHPADLQRAIDAVSTVFIEHASSFDRYRSFCSGHPDALNVLHKVQQKYPSEWEAFEQRCADIATEMLTETSPHSPQGTKPDDHQGSPVALDTGSMSSRKKRRHSLSSLDVSTRAQVLPHVLSSFNLRPPNISASENGHNDSATGIRRPRLLFVDYLIKPVQRICKYPLLLDQLQFTIPAQERDFGPCHEVIERAAHVMRTVTSSVDEASRQQDLAVKTSLIVSRICQGIAASTTNSGSQSLTPGFLLSLGSCQIVGSLDVIYYYGSSLGNQGTVKAKYLGAFLFTGGFFVLAKVAKLKAYEPRHWFSLKGFELTDSSTDGGLLPSWFRLSFKGHTFELAASCRREKDIWMDVIRSALSEEPTWDGDPPTSFYGDGRTDILVEDVPFEIVAPLPTIHSIPELESDADFSTTGEAACNPADMLNSCRTNHRVDYAKVDMVSRRASAVSCKFYPTSSVESGTFHLVRSTTPAREQVERDLLDVFSETLLAARYQASALEEDLFEGRTVARSFSRSSSGLTMASAVSVAAKNKLTRRESVLVPRRASFIDAGNNSSLDVETCGPVLRPNRSVRKRRQPKKLKVIMAKPVGSEDVFVESPSPVSHCSSTSVTALATPLDSPGPITTNLPGLESGIARQDSFRLHQQGCTPKRSRSMIENVRGLFVSRSASPVSVLVREPSVGSGTSGKGLLKWWSRETFRHRSRSAPDTPRDELPTSKSLGPEIRRPSILLTDRPYSSQSDLKRLSLPSHRHGPSTQGQGHVRHSSVDFELGYEGPARGKLFSTRSRRASMSLTASLRDREGECAGSAGVSKLRRSLSFFQRLTPMGSAAS</sequence>
<feature type="domain" description="DH" evidence="2">
    <location>
        <begin position="193"/>
        <end position="567"/>
    </location>
</feature>
<dbReference type="InterPro" id="IPR000219">
    <property type="entry name" value="DH_dom"/>
</dbReference>
<dbReference type="InterPro" id="IPR035899">
    <property type="entry name" value="DBL_dom_sf"/>
</dbReference>
<evidence type="ECO:0000313" key="3">
    <source>
        <dbReference type="EMBL" id="KIO12660.1"/>
    </source>
</evidence>
<gene>
    <name evidence="3" type="ORF">M404DRAFT_993646</name>
</gene>
<dbReference type="InterPro" id="IPR051492">
    <property type="entry name" value="Dynamin-Rho_GEF"/>
</dbReference>
<dbReference type="STRING" id="870435.A0A0C3PFI2"/>
<dbReference type="GO" id="GO:0005737">
    <property type="term" value="C:cytoplasm"/>
    <property type="evidence" value="ECO:0007669"/>
    <property type="project" value="TreeGrafter"/>
</dbReference>
<dbReference type="InterPro" id="IPR011993">
    <property type="entry name" value="PH-like_dom_sf"/>
</dbReference>
<feature type="region of interest" description="Disordered" evidence="1">
    <location>
        <begin position="428"/>
        <end position="467"/>
    </location>
</feature>
<proteinExistence type="predicted"/>
<feature type="compositionally biased region" description="Pro residues" evidence="1">
    <location>
        <begin position="75"/>
        <end position="89"/>
    </location>
</feature>
<dbReference type="InParanoid" id="A0A0C3PFI2"/>
<dbReference type="Pfam" id="PF00621">
    <property type="entry name" value="RhoGEF"/>
    <property type="match status" value="2"/>
</dbReference>
<dbReference type="Gene3D" id="1.20.900.10">
    <property type="entry name" value="Dbl homology (DH) domain"/>
    <property type="match status" value="1"/>
</dbReference>
<evidence type="ECO:0000259" key="2">
    <source>
        <dbReference type="PROSITE" id="PS50010"/>
    </source>
</evidence>
<accession>A0A0C3PFI2</accession>
<dbReference type="SUPFAM" id="SSF50729">
    <property type="entry name" value="PH domain-like"/>
    <property type="match status" value="1"/>
</dbReference>
<dbReference type="SUPFAM" id="SSF48065">
    <property type="entry name" value="DBL homology domain (DH-domain)"/>
    <property type="match status" value="1"/>
</dbReference>
<evidence type="ECO:0000256" key="1">
    <source>
        <dbReference type="SAM" id="MobiDB-lite"/>
    </source>
</evidence>